<dbReference type="EC" id="2.4.1.-" evidence="10"/>
<keyword evidence="9 10" id="KW-0472">Membrane</keyword>
<sequence length="501" mass="58066">KSTDFEVHRNWLAITHSLPLDQWYYDNTSQWTLDYPPLFAWFEYLLSHVAAYFDEKMLDRNSINYDSIYTILFQRLSVIATDLVLAYGVKECSTYVRKYRFRKCSKWRSKLRSPAFVLQIIIICNVGLFIVDHLHFQYNGLLFGILLTSISYVLQGHYNLGAFWFAFLLNMKHIYLYMAPAYVVYLLRNYCFTPDVKKFNTKTISLTRTAKLGAVVLGVFCMSFGPFIILGQLTQVLGRLFPFKRGLCHSYWAPNFWALYNFLDKIAAILGRAFGYNIKTLVGSMTGGLVQEFEHSVLPSITPCTTFLISFLSTLPCLWKLWHSPGNPLHFVRCLVICSGCAFMFGWHVHEKAILMVIIPLSLTAVQSRKEAEIFIFLSTVGHYSMLPLIFTPNEIPIKILVYVIYSFYTYNSLSDLFGVRKNSCSLSLLSKVETLYILILAFLFMYENVIHKVLQLDVKYPFLPLMLTSVYCSIGLMYGTIKMYWLFLNANKNDHKQKTF</sequence>
<keyword evidence="5 10" id="KW-0808">Transferase</keyword>
<feature type="transmembrane region" description="Helical" evidence="10">
    <location>
        <begin position="331"/>
        <end position="350"/>
    </location>
</feature>
<feature type="transmembrane region" description="Helical" evidence="10">
    <location>
        <begin position="396"/>
        <end position="414"/>
    </location>
</feature>
<keyword evidence="12" id="KW-1185">Reference proteome</keyword>
<evidence type="ECO:0000256" key="4">
    <source>
        <dbReference type="ARBA" id="ARBA00022676"/>
    </source>
</evidence>
<name>A0ABD0YGA7_9HEMI</name>
<evidence type="ECO:0000256" key="7">
    <source>
        <dbReference type="ARBA" id="ARBA00022824"/>
    </source>
</evidence>
<comment type="subcellular location">
    <subcellularLocation>
        <location evidence="1 10">Endoplasmic reticulum membrane</location>
        <topology evidence="1 10">Multi-pass membrane protein</topology>
    </subcellularLocation>
</comment>
<evidence type="ECO:0000256" key="3">
    <source>
        <dbReference type="ARBA" id="ARBA00008715"/>
    </source>
</evidence>
<keyword evidence="4 10" id="KW-0328">Glycosyltransferase</keyword>
<accession>A0ABD0YGA7</accession>
<feature type="transmembrane region" description="Helical" evidence="10">
    <location>
        <begin position="258"/>
        <end position="278"/>
    </location>
</feature>
<keyword evidence="7 10" id="KW-0256">Endoplasmic reticulum</keyword>
<evidence type="ECO:0000256" key="9">
    <source>
        <dbReference type="ARBA" id="ARBA00023136"/>
    </source>
</evidence>
<dbReference type="GO" id="GO:0005789">
    <property type="term" value="C:endoplasmic reticulum membrane"/>
    <property type="evidence" value="ECO:0007669"/>
    <property type="project" value="UniProtKB-SubCell"/>
</dbReference>
<evidence type="ECO:0000313" key="12">
    <source>
        <dbReference type="Proteomes" id="UP001558652"/>
    </source>
</evidence>
<protein>
    <recommendedName>
        <fullName evidence="10">Alpha-1,3-glucosyltransferase</fullName>
        <ecNumber evidence="10">2.4.1.-</ecNumber>
    </recommendedName>
</protein>
<feature type="transmembrane region" description="Helical" evidence="10">
    <location>
        <begin position="298"/>
        <end position="319"/>
    </location>
</feature>
<dbReference type="InterPro" id="IPR004856">
    <property type="entry name" value="Glyco_trans_ALG6/ALG8"/>
</dbReference>
<evidence type="ECO:0000256" key="2">
    <source>
        <dbReference type="ARBA" id="ARBA00004922"/>
    </source>
</evidence>
<dbReference type="EMBL" id="JBFDAA010000023">
    <property type="protein sequence ID" value="KAL1110090.1"/>
    <property type="molecule type" value="Genomic_DNA"/>
</dbReference>
<evidence type="ECO:0000256" key="1">
    <source>
        <dbReference type="ARBA" id="ARBA00004477"/>
    </source>
</evidence>
<feature type="transmembrane region" description="Helical" evidence="10">
    <location>
        <begin position="212"/>
        <end position="237"/>
    </location>
</feature>
<keyword evidence="6 10" id="KW-0812">Transmembrane</keyword>
<feature type="transmembrane region" description="Helical" evidence="10">
    <location>
        <begin position="467"/>
        <end position="489"/>
    </location>
</feature>
<evidence type="ECO:0000313" key="11">
    <source>
        <dbReference type="EMBL" id="KAL1110090.1"/>
    </source>
</evidence>
<feature type="non-terminal residue" evidence="11">
    <location>
        <position position="1"/>
    </location>
</feature>
<feature type="transmembrane region" description="Helical" evidence="10">
    <location>
        <begin position="67"/>
        <end position="90"/>
    </location>
</feature>
<evidence type="ECO:0000256" key="6">
    <source>
        <dbReference type="ARBA" id="ARBA00022692"/>
    </source>
</evidence>
<keyword evidence="8 10" id="KW-1133">Transmembrane helix</keyword>
<comment type="caution">
    <text evidence="11">The sequence shown here is derived from an EMBL/GenBank/DDBJ whole genome shotgun (WGS) entry which is preliminary data.</text>
</comment>
<evidence type="ECO:0000256" key="5">
    <source>
        <dbReference type="ARBA" id="ARBA00022679"/>
    </source>
</evidence>
<feature type="transmembrane region" description="Helical" evidence="10">
    <location>
        <begin position="426"/>
        <end position="447"/>
    </location>
</feature>
<dbReference type="GO" id="GO:0016757">
    <property type="term" value="F:glycosyltransferase activity"/>
    <property type="evidence" value="ECO:0007669"/>
    <property type="project" value="UniProtKB-KW"/>
</dbReference>
<dbReference type="PANTHER" id="PTHR12413">
    <property type="entry name" value="DOLICHYL GLYCOSYLTRANSFERASE"/>
    <property type="match status" value="1"/>
</dbReference>
<gene>
    <name evidence="11" type="ORF">AAG570_008168</name>
</gene>
<dbReference type="PANTHER" id="PTHR12413:SF2">
    <property type="entry name" value="DOLICHYL PYROPHOSPHATE GLC1MAN9GLCNAC2 ALPHA-1,3-GLUCOSYLTRANSFERASE-RELATED"/>
    <property type="match status" value="1"/>
</dbReference>
<dbReference type="Proteomes" id="UP001558652">
    <property type="component" value="Unassembled WGS sequence"/>
</dbReference>
<proteinExistence type="inferred from homology"/>
<evidence type="ECO:0000256" key="10">
    <source>
        <dbReference type="RuleBase" id="RU363110"/>
    </source>
</evidence>
<comment type="similarity">
    <text evidence="3 10">Belongs to the ALG6/ALG8 glucosyltransferase family.</text>
</comment>
<dbReference type="AlphaFoldDB" id="A0ABD0YGA7"/>
<evidence type="ECO:0000256" key="8">
    <source>
        <dbReference type="ARBA" id="ARBA00022989"/>
    </source>
</evidence>
<feature type="transmembrane region" description="Helical" evidence="10">
    <location>
        <begin position="111"/>
        <end position="130"/>
    </location>
</feature>
<dbReference type="Pfam" id="PF03155">
    <property type="entry name" value="Alg6_Alg8"/>
    <property type="match status" value="1"/>
</dbReference>
<comment type="pathway">
    <text evidence="2 10">Protein modification; protein glycosylation.</text>
</comment>
<organism evidence="11 12">
    <name type="scientific">Ranatra chinensis</name>
    <dbReference type="NCBI Taxonomy" id="642074"/>
    <lineage>
        <taxon>Eukaryota</taxon>
        <taxon>Metazoa</taxon>
        <taxon>Ecdysozoa</taxon>
        <taxon>Arthropoda</taxon>
        <taxon>Hexapoda</taxon>
        <taxon>Insecta</taxon>
        <taxon>Pterygota</taxon>
        <taxon>Neoptera</taxon>
        <taxon>Paraneoptera</taxon>
        <taxon>Hemiptera</taxon>
        <taxon>Heteroptera</taxon>
        <taxon>Panheteroptera</taxon>
        <taxon>Nepomorpha</taxon>
        <taxon>Nepidae</taxon>
        <taxon>Ranatrinae</taxon>
        <taxon>Ranatra</taxon>
    </lineage>
</organism>
<reference evidence="11 12" key="1">
    <citation type="submission" date="2024-07" db="EMBL/GenBank/DDBJ databases">
        <title>Chromosome-level genome assembly of the water stick insect Ranatra chinensis (Heteroptera: Nepidae).</title>
        <authorList>
            <person name="Liu X."/>
        </authorList>
    </citation>
    <scope>NUCLEOTIDE SEQUENCE [LARGE SCALE GENOMIC DNA]</scope>
    <source>
        <strain evidence="11">Cailab_2021Rc</strain>
        <tissue evidence="11">Muscle</tissue>
    </source>
</reference>